<reference evidence="8" key="1">
    <citation type="journal article" date="2019" name="Int. J. Syst. Evol. Microbiol.">
        <title>The Global Catalogue of Microorganisms (GCM) 10K type strain sequencing project: providing services to taxonomists for standard genome sequencing and annotation.</title>
        <authorList>
            <consortium name="The Broad Institute Genomics Platform"/>
            <consortium name="The Broad Institute Genome Sequencing Center for Infectious Disease"/>
            <person name="Wu L."/>
            <person name="Ma J."/>
        </authorList>
    </citation>
    <scope>NUCLEOTIDE SEQUENCE [LARGE SCALE GENOMIC DNA]</scope>
    <source>
        <strain evidence="8">CECT 8482</strain>
    </source>
</reference>
<proteinExistence type="inferred from homology"/>
<protein>
    <recommendedName>
        <fullName evidence="6">Ribosomal RNA small subunit methyltransferase G</fullName>
        <ecNumber evidence="6">2.1.1.170</ecNumber>
    </recommendedName>
    <alternativeName>
        <fullName evidence="6">16S rRNA 7-methylguanosine methyltransferase</fullName>
        <shortName evidence="6">16S rRNA m7G methyltransferase</shortName>
    </alternativeName>
</protein>
<feature type="binding site" evidence="6">
    <location>
        <position position="103"/>
    </location>
    <ligand>
        <name>S-adenosyl-L-methionine</name>
        <dbReference type="ChEBI" id="CHEBI:59789"/>
    </ligand>
</feature>
<dbReference type="HAMAP" id="MF_00074">
    <property type="entry name" value="16SrRNA_methyltr_G"/>
    <property type="match status" value="1"/>
</dbReference>
<gene>
    <name evidence="6 7" type="primary">rsmG</name>
    <name evidence="7" type="ORF">QWZ10_15845</name>
</gene>
<evidence type="ECO:0000256" key="4">
    <source>
        <dbReference type="ARBA" id="ARBA00022679"/>
    </source>
</evidence>
<evidence type="ECO:0000313" key="7">
    <source>
        <dbReference type="EMBL" id="MDN3712861.1"/>
    </source>
</evidence>
<keyword evidence="8" id="KW-1185">Reference proteome</keyword>
<feature type="binding site" evidence="6">
    <location>
        <position position="163"/>
    </location>
    <ligand>
        <name>S-adenosyl-L-methionine</name>
        <dbReference type="ChEBI" id="CHEBI:59789"/>
    </ligand>
</feature>
<evidence type="ECO:0000256" key="2">
    <source>
        <dbReference type="ARBA" id="ARBA00022552"/>
    </source>
</evidence>
<sequence length="207" mass="23075">MAADFACSGGGYRRYDAFCAYVDFGRYSLEYAEVGMTLVSRETDKLLDHYAALIRKWNPAINLIAPQSLPFLEERHIRDSRQLSEVSQTATENWADLGSGGGLPGLVHAIMRPDLAVTLVESDQRKATFLRTVARELALGNVKVLSERIEKLDQLDVANVSARALAPLPLLMSYVSRHLRADGTAWLMKGKIGRPKWKRRVKCGILT</sequence>
<keyword evidence="2 6" id="KW-0698">rRNA processing</keyword>
<evidence type="ECO:0000256" key="6">
    <source>
        <dbReference type="HAMAP-Rule" id="MF_00074"/>
    </source>
</evidence>
<accession>A0ABT8D9B9</accession>
<dbReference type="InterPro" id="IPR029063">
    <property type="entry name" value="SAM-dependent_MTases_sf"/>
</dbReference>
<dbReference type="EMBL" id="JAUFRC010000001">
    <property type="protein sequence ID" value="MDN3712861.1"/>
    <property type="molecule type" value="Genomic_DNA"/>
</dbReference>
<dbReference type="Proteomes" id="UP001243846">
    <property type="component" value="Unassembled WGS sequence"/>
</dbReference>
<dbReference type="InterPro" id="IPR003682">
    <property type="entry name" value="rRNA_ssu_MeTfrase_G"/>
</dbReference>
<dbReference type="SUPFAM" id="SSF53335">
    <property type="entry name" value="S-adenosyl-L-methionine-dependent methyltransferases"/>
    <property type="match status" value="1"/>
</dbReference>
<keyword evidence="4 6" id="KW-0808">Transferase</keyword>
<comment type="similarity">
    <text evidence="6">Belongs to the methyltransferase superfamily. RNA methyltransferase RsmG family.</text>
</comment>
<comment type="catalytic activity">
    <reaction evidence="6">
        <text>guanosine(527) in 16S rRNA + S-adenosyl-L-methionine = N(7)-methylguanosine(527) in 16S rRNA + S-adenosyl-L-homocysteine</text>
        <dbReference type="Rhea" id="RHEA:42732"/>
        <dbReference type="Rhea" id="RHEA-COMP:10209"/>
        <dbReference type="Rhea" id="RHEA-COMP:10210"/>
        <dbReference type="ChEBI" id="CHEBI:57856"/>
        <dbReference type="ChEBI" id="CHEBI:59789"/>
        <dbReference type="ChEBI" id="CHEBI:74269"/>
        <dbReference type="ChEBI" id="CHEBI:74480"/>
        <dbReference type="EC" id="2.1.1.170"/>
    </reaction>
</comment>
<organism evidence="7 8">
    <name type="scientific">Paracoccus cavernae</name>
    <dbReference type="NCBI Taxonomy" id="1571207"/>
    <lineage>
        <taxon>Bacteria</taxon>
        <taxon>Pseudomonadati</taxon>
        <taxon>Pseudomonadota</taxon>
        <taxon>Alphaproteobacteria</taxon>
        <taxon>Rhodobacterales</taxon>
        <taxon>Paracoccaceae</taxon>
        <taxon>Paracoccus</taxon>
    </lineage>
</organism>
<dbReference type="GO" id="GO:0008168">
    <property type="term" value="F:methyltransferase activity"/>
    <property type="evidence" value="ECO:0007669"/>
    <property type="project" value="UniProtKB-KW"/>
</dbReference>
<dbReference type="PANTHER" id="PTHR31760">
    <property type="entry name" value="S-ADENOSYL-L-METHIONINE-DEPENDENT METHYLTRANSFERASES SUPERFAMILY PROTEIN"/>
    <property type="match status" value="1"/>
</dbReference>
<comment type="caution">
    <text evidence="6">Lacks conserved residue(s) required for the propagation of feature annotation.</text>
</comment>
<comment type="caution">
    <text evidence="7">The sequence shown here is derived from an EMBL/GenBank/DDBJ whole genome shotgun (WGS) entry which is preliminary data.</text>
</comment>
<keyword evidence="5 6" id="KW-0949">S-adenosyl-L-methionine</keyword>
<keyword evidence="3 6" id="KW-0489">Methyltransferase</keyword>
<dbReference type="RefSeq" id="WP_377786642.1">
    <property type="nucleotide sequence ID" value="NZ_JBHUOC010000001.1"/>
</dbReference>
<evidence type="ECO:0000313" key="8">
    <source>
        <dbReference type="Proteomes" id="UP001243846"/>
    </source>
</evidence>
<feature type="binding site" evidence="6">
    <location>
        <begin position="149"/>
        <end position="150"/>
    </location>
    <ligand>
        <name>S-adenosyl-L-methionine</name>
        <dbReference type="ChEBI" id="CHEBI:59789"/>
    </ligand>
</feature>
<dbReference type="NCBIfam" id="TIGR00138">
    <property type="entry name" value="rsmG_gidB"/>
    <property type="match status" value="1"/>
</dbReference>
<dbReference type="EC" id="2.1.1.170" evidence="6"/>
<comment type="subcellular location">
    <subcellularLocation>
        <location evidence="6">Cytoplasm</location>
    </subcellularLocation>
</comment>
<dbReference type="GO" id="GO:0032259">
    <property type="term" value="P:methylation"/>
    <property type="evidence" value="ECO:0007669"/>
    <property type="project" value="UniProtKB-KW"/>
</dbReference>
<feature type="binding site" evidence="6">
    <location>
        <position position="98"/>
    </location>
    <ligand>
        <name>S-adenosyl-L-methionine</name>
        <dbReference type="ChEBI" id="CHEBI:59789"/>
    </ligand>
</feature>
<evidence type="ECO:0000256" key="3">
    <source>
        <dbReference type="ARBA" id="ARBA00022603"/>
    </source>
</evidence>
<dbReference type="PANTHER" id="PTHR31760:SF0">
    <property type="entry name" value="S-ADENOSYL-L-METHIONINE-DEPENDENT METHYLTRANSFERASES SUPERFAMILY PROTEIN"/>
    <property type="match status" value="1"/>
</dbReference>
<dbReference type="Gene3D" id="3.40.50.150">
    <property type="entry name" value="Vaccinia Virus protein VP39"/>
    <property type="match status" value="1"/>
</dbReference>
<name>A0ABT8D9B9_9RHOB</name>
<dbReference type="Pfam" id="PF02527">
    <property type="entry name" value="GidB"/>
    <property type="match status" value="1"/>
</dbReference>
<evidence type="ECO:0000256" key="5">
    <source>
        <dbReference type="ARBA" id="ARBA00022691"/>
    </source>
</evidence>
<keyword evidence="1 6" id="KW-0963">Cytoplasm</keyword>
<evidence type="ECO:0000256" key="1">
    <source>
        <dbReference type="ARBA" id="ARBA00022490"/>
    </source>
</evidence>
<comment type="function">
    <text evidence="6">Specifically methylates the N7 position of guanine in position 527 of 16S rRNA.</text>
</comment>